<evidence type="ECO:0000259" key="3">
    <source>
        <dbReference type="Pfam" id="PF22725"/>
    </source>
</evidence>
<dbReference type="OrthoDB" id="9815825at2"/>
<dbReference type="GO" id="GO:0016491">
    <property type="term" value="F:oxidoreductase activity"/>
    <property type="evidence" value="ECO:0007669"/>
    <property type="project" value="UniProtKB-KW"/>
</dbReference>
<dbReference type="InterPro" id="IPR055170">
    <property type="entry name" value="GFO_IDH_MocA-like_dom"/>
</dbReference>
<protein>
    <submittedName>
        <fullName evidence="4">Putative dehydrogenase</fullName>
    </submittedName>
</protein>
<keyword evidence="1" id="KW-0560">Oxidoreductase</keyword>
<dbReference type="InterPro" id="IPR000683">
    <property type="entry name" value="Gfo/Idh/MocA-like_OxRdtase_N"/>
</dbReference>
<organism evidence="4 5">
    <name type="scientific">Paenibacillus methanolicus</name>
    <dbReference type="NCBI Taxonomy" id="582686"/>
    <lineage>
        <taxon>Bacteria</taxon>
        <taxon>Bacillati</taxon>
        <taxon>Bacillota</taxon>
        <taxon>Bacilli</taxon>
        <taxon>Bacillales</taxon>
        <taxon>Paenibacillaceae</taxon>
        <taxon>Paenibacillus</taxon>
    </lineage>
</organism>
<evidence type="ECO:0000259" key="2">
    <source>
        <dbReference type="Pfam" id="PF01408"/>
    </source>
</evidence>
<proteinExistence type="predicted"/>
<gene>
    <name evidence="4" type="ORF">BCM02_10341</name>
</gene>
<dbReference type="EMBL" id="VNHS01000003">
    <property type="protein sequence ID" value="TYP76380.1"/>
    <property type="molecule type" value="Genomic_DNA"/>
</dbReference>
<evidence type="ECO:0000313" key="5">
    <source>
        <dbReference type="Proteomes" id="UP000323257"/>
    </source>
</evidence>
<dbReference type="SUPFAM" id="SSF55347">
    <property type="entry name" value="Glyceraldehyde-3-phosphate dehydrogenase-like, C-terminal domain"/>
    <property type="match status" value="1"/>
</dbReference>
<dbReference type="Gene3D" id="3.40.50.720">
    <property type="entry name" value="NAD(P)-binding Rossmann-like Domain"/>
    <property type="match status" value="1"/>
</dbReference>
<evidence type="ECO:0000256" key="1">
    <source>
        <dbReference type="ARBA" id="ARBA00023002"/>
    </source>
</evidence>
<dbReference type="InterPro" id="IPR050463">
    <property type="entry name" value="Gfo/Idh/MocA_oxidrdct_glycsds"/>
</dbReference>
<dbReference type="SUPFAM" id="SSF51735">
    <property type="entry name" value="NAD(P)-binding Rossmann-fold domains"/>
    <property type="match status" value="1"/>
</dbReference>
<dbReference type="RefSeq" id="WP_148928813.1">
    <property type="nucleotide sequence ID" value="NZ_VNHS01000003.1"/>
</dbReference>
<keyword evidence="5" id="KW-1185">Reference proteome</keyword>
<sequence length="334" mass="36200">MTETLRVALLGAGAIADSHLDAIGLAPPFTAVAVADLDETKAQAVATRHGFAAYRDYREMIRHERPDVAVIALPHFLHRDAAVFAAEHGCHLMLEKPMALSVAECDAIIEAGRRADIRILVGHTQHYIAENIEAKRIMDSGELGELVMIHDTRHTHYFQPSRPGWFLERALSGGGILANLGTHSIDKLQWLSGRYVRKLSASASYYGDRGDVEGSGMIYAELEGGIPAAIVQSGYLGAQRNETELIFTRGMLKVATGESLWISRGGGYEEVDVDRSVSPFALQYSDLLAAIKSGGQPSCTPAYARQVIAVLEAVYRSARTGTEQKVGQVEEPSG</sequence>
<evidence type="ECO:0000313" key="4">
    <source>
        <dbReference type="EMBL" id="TYP76380.1"/>
    </source>
</evidence>
<dbReference type="Pfam" id="PF01408">
    <property type="entry name" value="GFO_IDH_MocA"/>
    <property type="match status" value="1"/>
</dbReference>
<dbReference type="GO" id="GO:0000166">
    <property type="term" value="F:nucleotide binding"/>
    <property type="evidence" value="ECO:0007669"/>
    <property type="project" value="InterPro"/>
</dbReference>
<dbReference type="PANTHER" id="PTHR43818:SF11">
    <property type="entry name" value="BCDNA.GH03377"/>
    <property type="match status" value="1"/>
</dbReference>
<feature type="domain" description="Gfo/Idh/MocA-like oxidoreductase N-terminal" evidence="2">
    <location>
        <begin position="5"/>
        <end position="123"/>
    </location>
</feature>
<dbReference type="PANTHER" id="PTHR43818">
    <property type="entry name" value="BCDNA.GH03377"/>
    <property type="match status" value="1"/>
</dbReference>
<reference evidence="4 5" key="1">
    <citation type="submission" date="2019-07" db="EMBL/GenBank/DDBJ databases">
        <title>Genomic Encyclopedia of Type Strains, Phase III (KMG-III): the genomes of soil and plant-associated and newly described type strains.</title>
        <authorList>
            <person name="Whitman W."/>
        </authorList>
    </citation>
    <scope>NUCLEOTIDE SEQUENCE [LARGE SCALE GENOMIC DNA]</scope>
    <source>
        <strain evidence="4 5">BL24</strain>
    </source>
</reference>
<dbReference type="Proteomes" id="UP000323257">
    <property type="component" value="Unassembled WGS sequence"/>
</dbReference>
<comment type="caution">
    <text evidence="4">The sequence shown here is derived from an EMBL/GenBank/DDBJ whole genome shotgun (WGS) entry which is preliminary data.</text>
</comment>
<dbReference type="Pfam" id="PF22725">
    <property type="entry name" value="GFO_IDH_MocA_C3"/>
    <property type="match status" value="1"/>
</dbReference>
<dbReference type="AlphaFoldDB" id="A0A5S5CDF3"/>
<feature type="domain" description="GFO/IDH/MocA-like oxidoreductase" evidence="3">
    <location>
        <begin position="133"/>
        <end position="252"/>
    </location>
</feature>
<accession>A0A5S5CDF3</accession>
<dbReference type="Gene3D" id="3.30.360.10">
    <property type="entry name" value="Dihydrodipicolinate Reductase, domain 2"/>
    <property type="match status" value="1"/>
</dbReference>
<name>A0A5S5CDF3_9BACL</name>
<dbReference type="InterPro" id="IPR036291">
    <property type="entry name" value="NAD(P)-bd_dom_sf"/>
</dbReference>